<comment type="caution">
    <text evidence="1">The sequence shown here is derived from an EMBL/GenBank/DDBJ whole genome shotgun (WGS) entry which is preliminary data.</text>
</comment>
<evidence type="ECO:0000313" key="1">
    <source>
        <dbReference type="EMBL" id="KAH7659542.1"/>
    </source>
</evidence>
<keyword evidence="2" id="KW-1185">Reference proteome</keyword>
<accession>A0ACB7UGZ7</accession>
<evidence type="ECO:0000313" key="2">
    <source>
        <dbReference type="Proteomes" id="UP000827976"/>
    </source>
</evidence>
<organism evidence="1 2">
    <name type="scientific">Dioscorea alata</name>
    <name type="common">Purple yam</name>
    <dbReference type="NCBI Taxonomy" id="55571"/>
    <lineage>
        <taxon>Eukaryota</taxon>
        <taxon>Viridiplantae</taxon>
        <taxon>Streptophyta</taxon>
        <taxon>Embryophyta</taxon>
        <taxon>Tracheophyta</taxon>
        <taxon>Spermatophyta</taxon>
        <taxon>Magnoliopsida</taxon>
        <taxon>Liliopsida</taxon>
        <taxon>Dioscoreales</taxon>
        <taxon>Dioscoreaceae</taxon>
        <taxon>Dioscorea</taxon>
    </lineage>
</organism>
<dbReference type="EMBL" id="CM037026">
    <property type="protein sequence ID" value="KAH7659542.1"/>
    <property type="molecule type" value="Genomic_DNA"/>
</dbReference>
<gene>
    <name evidence="1" type="ORF">IHE45_16G037500</name>
</gene>
<dbReference type="Proteomes" id="UP000827976">
    <property type="component" value="Chromosome 16"/>
</dbReference>
<name>A0ACB7UGZ7_DIOAL</name>
<proteinExistence type="predicted"/>
<sequence>MNHLGFLLAQLPPNHTTIQCLPSTIYKDDVEGSSSQEHPLSLIWKAFCLNECSIEEHYPHTYMYIKRRQKNKKCEGNNRMGLKATHEHVVVTYQAVLPHLTLCMLCHESPLVCFFF</sequence>
<protein>
    <submittedName>
        <fullName evidence="1">Uncharacterized protein</fullName>
    </submittedName>
</protein>
<reference evidence="2" key="1">
    <citation type="journal article" date="2022" name="Nat. Commun.">
        <title>Chromosome evolution and the genetic basis of agronomically important traits in greater yam.</title>
        <authorList>
            <person name="Bredeson J.V."/>
            <person name="Lyons J.B."/>
            <person name="Oniyinde I.O."/>
            <person name="Okereke N.R."/>
            <person name="Kolade O."/>
            <person name="Nnabue I."/>
            <person name="Nwadili C.O."/>
            <person name="Hribova E."/>
            <person name="Parker M."/>
            <person name="Nwogha J."/>
            <person name="Shu S."/>
            <person name="Carlson J."/>
            <person name="Kariba R."/>
            <person name="Muthemba S."/>
            <person name="Knop K."/>
            <person name="Barton G.J."/>
            <person name="Sherwood A.V."/>
            <person name="Lopez-Montes A."/>
            <person name="Asiedu R."/>
            <person name="Jamnadass R."/>
            <person name="Muchugi A."/>
            <person name="Goodstein D."/>
            <person name="Egesi C.N."/>
            <person name="Featherston J."/>
            <person name="Asfaw A."/>
            <person name="Simpson G.G."/>
            <person name="Dolezel J."/>
            <person name="Hendre P.S."/>
            <person name="Van Deynze A."/>
            <person name="Kumar P.L."/>
            <person name="Obidiegwu J.E."/>
            <person name="Bhattacharjee R."/>
            <person name="Rokhsar D.S."/>
        </authorList>
    </citation>
    <scope>NUCLEOTIDE SEQUENCE [LARGE SCALE GENOMIC DNA]</scope>
    <source>
        <strain evidence="2">cv. TDa95/00328</strain>
    </source>
</reference>